<dbReference type="OMA" id="NVRNDEA"/>
<accession>A0A1Q9E743</accession>
<evidence type="ECO:0000256" key="5">
    <source>
        <dbReference type="ARBA" id="ARBA00022660"/>
    </source>
</evidence>
<evidence type="ECO:0000256" key="9">
    <source>
        <dbReference type="ARBA" id="ARBA00022989"/>
    </source>
</evidence>
<evidence type="ECO:0000256" key="1">
    <source>
        <dbReference type="ARBA" id="ARBA00001962"/>
    </source>
</evidence>
<evidence type="ECO:0000313" key="13">
    <source>
        <dbReference type="EMBL" id="OLQ03238.1"/>
    </source>
</evidence>
<keyword evidence="6" id="KW-0812">Transmembrane</keyword>
<dbReference type="Proteomes" id="UP000186817">
    <property type="component" value="Unassembled WGS sequence"/>
</dbReference>
<evidence type="ECO:0000256" key="4">
    <source>
        <dbReference type="ARBA" id="ARBA00022448"/>
    </source>
</evidence>
<dbReference type="InterPro" id="IPR002680">
    <property type="entry name" value="AOX"/>
</dbReference>
<gene>
    <name evidence="13" type="primary">AOX4</name>
    <name evidence="13" type="ORF">AK812_SmicGene13800</name>
</gene>
<dbReference type="AlphaFoldDB" id="A0A1Q9E743"/>
<dbReference type="OrthoDB" id="430846at2759"/>
<keyword evidence="5" id="KW-0679">Respiratory chain</keyword>
<dbReference type="GO" id="GO:0046872">
    <property type="term" value="F:metal ion binding"/>
    <property type="evidence" value="ECO:0007669"/>
    <property type="project" value="UniProtKB-KW"/>
</dbReference>
<dbReference type="GO" id="GO:0010230">
    <property type="term" value="P:alternative respiration"/>
    <property type="evidence" value="ECO:0007669"/>
    <property type="project" value="TreeGrafter"/>
</dbReference>
<keyword evidence="7" id="KW-0479">Metal-binding</keyword>
<dbReference type="GO" id="GO:0016020">
    <property type="term" value="C:membrane"/>
    <property type="evidence" value="ECO:0007669"/>
    <property type="project" value="UniProtKB-SubCell"/>
</dbReference>
<evidence type="ECO:0000256" key="8">
    <source>
        <dbReference type="ARBA" id="ARBA00022982"/>
    </source>
</evidence>
<evidence type="ECO:0000256" key="10">
    <source>
        <dbReference type="ARBA" id="ARBA00023002"/>
    </source>
</evidence>
<dbReference type="EMBL" id="LSRX01000241">
    <property type="protein sequence ID" value="OLQ03238.1"/>
    <property type="molecule type" value="Genomic_DNA"/>
</dbReference>
<sequence length="237" mass="27398">MVSQGLLGLCMTTGVSPEVLETVARIPYFSYITVLHLYESLGWWRSPDIRHIHSAEEDNELHHLLIMEALGGDCNWFDRFAAQHAALLYYWLVTALFMASPENAYNFSLLVEEHAYVTYSVFADENAELLRRVPPPPIAVEYYVTGNMYNFDLFQTSRSSNQGSALRRPPCEHLLDVFRNIRDDEYEHIRTMKACQEWWGGRGPSPIPTEPRKSQANRKAWEEWAEEVNALALRDEI</sequence>
<comment type="cofactor">
    <cofactor evidence="1">
        <name>Fe cation</name>
        <dbReference type="ChEBI" id="CHEBI:24875"/>
    </cofactor>
</comment>
<comment type="similarity">
    <text evidence="3">Belongs to the alternative oxidase family.</text>
</comment>
<organism evidence="13 14">
    <name type="scientific">Symbiodinium microadriaticum</name>
    <name type="common">Dinoflagellate</name>
    <name type="synonym">Zooxanthella microadriatica</name>
    <dbReference type="NCBI Taxonomy" id="2951"/>
    <lineage>
        <taxon>Eukaryota</taxon>
        <taxon>Sar</taxon>
        <taxon>Alveolata</taxon>
        <taxon>Dinophyceae</taxon>
        <taxon>Suessiales</taxon>
        <taxon>Symbiodiniaceae</taxon>
        <taxon>Symbiodinium</taxon>
    </lineage>
</organism>
<protein>
    <submittedName>
        <fullName evidence="13">Ubiquinol oxidase 4, chloroplastic/chromoplastic</fullName>
    </submittedName>
</protein>
<dbReference type="GO" id="GO:0005739">
    <property type="term" value="C:mitochondrion"/>
    <property type="evidence" value="ECO:0007669"/>
    <property type="project" value="TreeGrafter"/>
</dbReference>
<keyword evidence="11" id="KW-0408">Iron</keyword>
<evidence type="ECO:0000256" key="6">
    <source>
        <dbReference type="ARBA" id="ARBA00022692"/>
    </source>
</evidence>
<reference evidence="13 14" key="1">
    <citation type="submission" date="2016-02" db="EMBL/GenBank/DDBJ databases">
        <title>Genome analysis of coral dinoflagellate symbionts highlights evolutionary adaptations to a symbiotic lifestyle.</title>
        <authorList>
            <person name="Aranda M."/>
            <person name="Li Y."/>
            <person name="Liew Y.J."/>
            <person name="Baumgarten S."/>
            <person name="Simakov O."/>
            <person name="Wilson M."/>
            <person name="Piel J."/>
            <person name="Ashoor H."/>
            <person name="Bougouffa S."/>
            <person name="Bajic V.B."/>
            <person name="Ryu T."/>
            <person name="Ravasi T."/>
            <person name="Bayer T."/>
            <person name="Micklem G."/>
            <person name="Kim H."/>
            <person name="Bhak J."/>
            <person name="Lajeunesse T.C."/>
            <person name="Voolstra C.R."/>
        </authorList>
    </citation>
    <scope>NUCLEOTIDE SEQUENCE [LARGE SCALE GENOMIC DNA]</scope>
    <source>
        <strain evidence="13 14">CCMP2467</strain>
    </source>
</reference>
<keyword evidence="12" id="KW-0472">Membrane</keyword>
<keyword evidence="4" id="KW-0813">Transport</keyword>
<evidence type="ECO:0000256" key="11">
    <source>
        <dbReference type="ARBA" id="ARBA00023004"/>
    </source>
</evidence>
<name>A0A1Q9E743_SYMMI</name>
<keyword evidence="14" id="KW-1185">Reference proteome</keyword>
<evidence type="ECO:0000256" key="2">
    <source>
        <dbReference type="ARBA" id="ARBA00004370"/>
    </source>
</evidence>
<keyword evidence="8" id="KW-0249">Electron transport</keyword>
<dbReference type="Gene3D" id="1.20.1260.140">
    <property type="entry name" value="Alternative oxidase"/>
    <property type="match status" value="1"/>
</dbReference>
<comment type="subcellular location">
    <subcellularLocation>
        <location evidence="2">Membrane</location>
    </subcellularLocation>
</comment>
<dbReference type="InterPro" id="IPR038659">
    <property type="entry name" value="AOX_sf"/>
</dbReference>
<comment type="caution">
    <text evidence="13">The sequence shown here is derived from an EMBL/GenBank/DDBJ whole genome shotgun (WGS) entry which is preliminary data.</text>
</comment>
<evidence type="ECO:0000313" key="14">
    <source>
        <dbReference type="Proteomes" id="UP000186817"/>
    </source>
</evidence>
<keyword evidence="10" id="KW-0560">Oxidoreductase</keyword>
<dbReference type="GO" id="GO:0009916">
    <property type="term" value="F:alternative oxidase activity"/>
    <property type="evidence" value="ECO:0007669"/>
    <property type="project" value="InterPro"/>
</dbReference>
<evidence type="ECO:0000256" key="7">
    <source>
        <dbReference type="ARBA" id="ARBA00022723"/>
    </source>
</evidence>
<dbReference type="Pfam" id="PF01786">
    <property type="entry name" value="AOX"/>
    <property type="match status" value="1"/>
</dbReference>
<dbReference type="PANTHER" id="PTHR31803">
    <property type="entry name" value="ALTERNATIVE OXIDASE"/>
    <property type="match status" value="1"/>
</dbReference>
<evidence type="ECO:0000256" key="3">
    <source>
        <dbReference type="ARBA" id="ARBA00008388"/>
    </source>
</evidence>
<keyword evidence="9" id="KW-1133">Transmembrane helix</keyword>
<dbReference type="PANTHER" id="PTHR31803:SF19">
    <property type="entry name" value="UBIQUINOL OXIDASE"/>
    <property type="match status" value="1"/>
</dbReference>
<proteinExistence type="inferred from homology"/>
<evidence type="ECO:0000256" key="12">
    <source>
        <dbReference type="ARBA" id="ARBA00023136"/>
    </source>
</evidence>